<dbReference type="InterPro" id="IPR013783">
    <property type="entry name" value="Ig-like_fold"/>
</dbReference>
<dbReference type="PIRSF" id="PIRSF010631">
    <property type="entry name" value="A-rhamnsds"/>
    <property type="match status" value="1"/>
</dbReference>
<organism evidence="8 9">
    <name type="scientific">Paenibacillus agricola</name>
    <dbReference type="NCBI Taxonomy" id="2716264"/>
    <lineage>
        <taxon>Bacteria</taxon>
        <taxon>Bacillati</taxon>
        <taxon>Bacillota</taxon>
        <taxon>Bacilli</taxon>
        <taxon>Bacillales</taxon>
        <taxon>Paenibacillaceae</taxon>
        <taxon>Paenibacillus</taxon>
    </lineage>
</organism>
<evidence type="ECO:0000256" key="3">
    <source>
        <dbReference type="ARBA" id="ARBA00022801"/>
    </source>
</evidence>
<evidence type="ECO:0000259" key="4">
    <source>
        <dbReference type="Pfam" id="PF05592"/>
    </source>
</evidence>
<evidence type="ECO:0000259" key="6">
    <source>
        <dbReference type="Pfam" id="PF17389"/>
    </source>
</evidence>
<protein>
    <recommendedName>
        <fullName evidence="2">alpha-L-rhamnosidase</fullName>
        <ecNumber evidence="2">3.2.1.40</ecNumber>
    </recommendedName>
</protein>
<evidence type="ECO:0000259" key="7">
    <source>
        <dbReference type="Pfam" id="PF17390"/>
    </source>
</evidence>
<dbReference type="PANTHER" id="PTHR33307">
    <property type="entry name" value="ALPHA-RHAMNOSIDASE (EUROFUNG)"/>
    <property type="match status" value="1"/>
</dbReference>
<dbReference type="Proteomes" id="UP001165962">
    <property type="component" value="Unassembled WGS sequence"/>
</dbReference>
<dbReference type="InterPro" id="IPR016007">
    <property type="entry name" value="Alpha_rhamnosid"/>
</dbReference>
<comment type="caution">
    <text evidence="8">The sequence shown here is derived from an EMBL/GenBank/DDBJ whole genome shotgun (WGS) entry which is preliminary data.</text>
</comment>
<name>A0ABX0J7F5_9BACL</name>
<feature type="domain" description="Alpha-L-rhamnosidase C-terminal" evidence="7">
    <location>
        <begin position="984"/>
        <end position="1043"/>
    </location>
</feature>
<evidence type="ECO:0000313" key="9">
    <source>
        <dbReference type="Proteomes" id="UP001165962"/>
    </source>
</evidence>
<dbReference type="Gene3D" id="2.60.120.260">
    <property type="entry name" value="Galactose-binding domain-like"/>
    <property type="match status" value="3"/>
</dbReference>
<dbReference type="Gene3D" id="2.60.40.10">
    <property type="entry name" value="Immunoglobulins"/>
    <property type="match status" value="1"/>
</dbReference>
<feature type="domain" description="Alpha-L-rhamnosidase six-hairpin glycosidase" evidence="6">
    <location>
        <begin position="638"/>
        <end position="971"/>
    </location>
</feature>
<dbReference type="InterPro" id="IPR008928">
    <property type="entry name" value="6-hairpin_glycosidase_sf"/>
</dbReference>
<dbReference type="Pfam" id="PF17389">
    <property type="entry name" value="Bac_rhamnosid6H"/>
    <property type="match status" value="1"/>
</dbReference>
<dbReference type="EMBL" id="JAAOIW010000002">
    <property type="protein sequence ID" value="NHN29715.1"/>
    <property type="molecule type" value="Genomic_DNA"/>
</dbReference>
<evidence type="ECO:0000259" key="5">
    <source>
        <dbReference type="Pfam" id="PF08531"/>
    </source>
</evidence>
<evidence type="ECO:0000256" key="1">
    <source>
        <dbReference type="ARBA" id="ARBA00001445"/>
    </source>
</evidence>
<dbReference type="SUPFAM" id="SSF48208">
    <property type="entry name" value="Six-hairpin glycosidases"/>
    <property type="match status" value="1"/>
</dbReference>
<evidence type="ECO:0000256" key="2">
    <source>
        <dbReference type="ARBA" id="ARBA00012652"/>
    </source>
</evidence>
<dbReference type="Pfam" id="PF08531">
    <property type="entry name" value="Bac_rhamnosid_N"/>
    <property type="match status" value="1"/>
</dbReference>
<dbReference type="PANTHER" id="PTHR33307:SF6">
    <property type="entry name" value="ALPHA-RHAMNOSIDASE (EUROFUNG)-RELATED"/>
    <property type="match status" value="1"/>
</dbReference>
<dbReference type="Gene3D" id="2.60.420.10">
    <property type="entry name" value="Maltose phosphorylase, domain 3"/>
    <property type="match status" value="1"/>
</dbReference>
<dbReference type="Pfam" id="PF05592">
    <property type="entry name" value="Bac_rhamnosid"/>
    <property type="match status" value="1"/>
</dbReference>
<dbReference type="Gene3D" id="1.50.10.10">
    <property type="match status" value="1"/>
</dbReference>
<dbReference type="InterPro" id="IPR013737">
    <property type="entry name" value="Bac_rhamnosid_N"/>
</dbReference>
<comment type="catalytic activity">
    <reaction evidence="1">
        <text>Hydrolysis of terminal non-reducing alpha-L-rhamnose residues in alpha-L-rhamnosides.</text>
        <dbReference type="EC" id="3.2.1.40"/>
    </reaction>
</comment>
<keyword evidence="3 8" id="KW-0378">Hydrolase</keyword>
<dbReference type="InterPro" id="IPR008902">
    <property type="entry name" value="Rhamnosid_concanavalin"/>
</dbReference>
<dbReference type="Pfam" id="PF25788">
    <property type="entry name" value="Ig_Rha78A_N"/>
    <property type="match status" value="1"/>
</dbReference>
<reference evidence="8" key="1">
    <citation type="submission" date="2020-03" db="EMBL/GenBank/DDBJ databases">
        <title>Draft sequencing of Paenibacilllus sp. S3N08.</title>
        <authorList>
            <person name="Kim D.-U."/>
        </authorList>
    </citation>
    <scope>NUCLEOTIDE SEQUENCE</scope>
    <source>
        <strain evidence="8">S3N08</strain>
    </source>
</reference>
<dbReference type="EC" id="3.2.1.40" evidence="2"/>
<gene>
    <name evidence="8" type="ORF">G9U52_07690</name>
</gene>
<accession>A0ABX0J7F5</accession>
<feature type="domain" description="Alpha-L-rhamnosidase concanavalin-like" evidence="4">
    <location>
        <begin position="534"/>
        <end position="631"/>
    </location>
</feature>
<dbReference type="Pfam" id="PF17390">
    <property type="entry name" value="Bac_rhamnosid_C"/>
    <property type="match status" value="1"/>
</dbReference>
<dbReference type="InterPro" id="IPR035398">
    <property type="entry name" value="Bac_rhamnosid_C"/>
</dbReference>
<keyword evidence="9" id="KW-1185">Reference proteome</keyword>
<dbReference type="InterPro" id="IPR035396">
    <property type="entry name" value="Bac_rhamnosid6H"/>
</dbReference>
<evidence type="ECO:0000313" key="8">
    <source>
        <dbReference type="EMBL" id="NHN29715.1"/>
    </source>
</evidence>
<dbReference type="InterPro" id="IPR012341">
    <property type="entry name" value="6hp_glycosidase-like_sf"/>
</dbReference>
<sequence>MEIVAMTVEYEQEPLGLGELNPRFSWKLHSSLAGVLQSAYQIVVASDRSQLVLPAKPADMWDSGQVASGQSVLVEYEGSALASNRDYYWSVRIWNQDGEPSAWSEIGHWSMGLLKPSDWVAQWVTLGDKRGKSAVPVAEDGSVSKSEKPSLEGVHWICLPEAERKERANSDAYAGKMVYLRATVDIPAPISKAILTSTGDSRPLLFINGQLAHAGYNFRYPLHTDLTHTLLPGRNVLAYCLNESSSYGIGVNFGALCAKLVVETEDGHTLEFVTDPSWKISEEKPDGWNAWEFDDSSWLAAERSECFGSGPWGSEFNWPQQLYHPSKNENGFIRTSFELSKPIQRAYVYATALGVYELHVNGQKAGDQELAPGWTDYNQRLMVQAYDVTASLQQGENKLGLVVGPGWYAGCVAMFGPYQYGTRPYALAQLHILHSDGSETVIATDESWEWSQGSIQYSDLQQGEIHDARKEIADWCLPEEHSASLAAASSRADAGWSPVYIPELSPFQGSLTAQKGPVVRAMERLSPISVNEPKPGVFIFNLGQNIVGRAQLRVSGSAGTTVRMRFAEMMNQDGTLYIDSLRGARQTDIFILKGQGLEIFEPKFTFHGFQYVEITGYPGQPPLDCLTAIVLRSDTPLAGSLETSDPLLNQLISNIEWGQKDNFLSVPTDCPQRDERLGWTGDAQIFIRTASYNMNVGGFFSKWMDDVEDAQRESGAFTNVAPHLGWLESGIAAWGEAGVIVPWTVYRVYGDRRILERHYPAMERFIEFLKQDSSQWLRPDYGFGDWLSIAADTPKDVLATAYFAYSAHLMAQIAKVIGREADAIAYSGLFEQIRTAFQKAYVYEDGTIKGETQTVYLLALYMDLLPESGRQSAVMHLLTDIKHKGTHLSTGFVGVSYLLPMLSEHGYTDVAYELLQQESFPSWLYSVLQGATTIWERWDGWTLEHGPQKAVMNSFNHYSLGSVGEWLYRYMAGIDLPRDGEQWGFKRFTVKPHPGGRISSVKASFDSMYGTIHVQWETGGEAAFRLRVTVPANTEAEIWVPLAVDINTRIQVSGDSSLVLIGEEEGYAVYTARSGSFEFTRA</sequence>
<dbReference type="GO" id="GO:0016787">
    <property type="term" value="F:hydrolase activity"/>
    <property type="evidence" value="ECO:0007669"/>
    <property type="project" value="UniProtKB-KW"/>
</dbReference>
<feature type="domain" description="Bacterial alpha-L-rhamnosidase N-terminal" evidence="5">
    <location>
        <begin position="341"/>
        <end position="490"/>
    </location>
</feature>
<proteinExistence type="predicted"/>